<evidence type="ECO:0000313" key="10">
    <source>
        <dbReference type="Proteomes" id="UP000626210"/>
    </source>
</evidence>
<keyword evidence="4" id="KW-0238">DNA-binding</keyword>
<keyword evidence="10" id="KW-1185">Reference proteome</keyword>
<dbReference type="InterPro" id="IPR035965">
    <property type="entry name" value="PAS-like_dom_sf"/>
</dbReference>
<feature type="region of interest" description="Disordered" evidence="7">
    <location>
        <begin position="418"/>
        <end position="459"/>
    </location>
</feature>
<dbReference type="SUPFAM" id="SSF55785">
    <property type="entry name" value="PYP-like sensor domain (PAS domain)"/>
    <property type="match status" value="1"/>
</dbReference>
<dbReference type="PROSITE" id="PS00675">
    <property type="entry name" value="SIGMA54_INTERACT_1"/>
    <property type="match status" value="1"/>
</dbReference>
<accession>A0ABQ3G0V7</accession>
<dbReference type="SMART" id="SM00382">
    <property type="entry name" value="AAA"/>
    <property type="match status" value="1"/>
</dbReference>
<dbReference type="PANTHER" id="PTHR32071:SF99">
    <property type="entry name" value="TRANSCRIPTIONAL REGULATORY PROTEIN"/>
    <property type="match status" value="1"/>
</dbReference>
<proteinExistence type="predicted"/>
<keyword evidence="5" id="KW-0804">Transcription</keyword>
<dbReference type="SUPFAM" id="SSF52540">
    <property type="entry name" value="P-loop containing nucleoside triphosphate hydrolases"/>
    <property type="match status" value="1"/>
</dbReference>
<dbReference type="InterPro" id="IPR025944">
    <property type="entry name" value="Sigma_54_int_dom_CS"/>
</dbReference>
<dbReference type="Proteomes" id="UP000626210">
    <property type="component" value="Unassembled WGS sequence"/>
</dbReference>
<dbReference type="PROSITE" id="PS50045">
    <property type="entry name" value="SIGMA54_INTERACT_4"/>
    <property type="match status" value="1"/>
</dbReference>
<keyword evidence="2" id="KW-0067">ATP-binding</keyword>
<dbReference type="Pfam" id="PF08448">
    <property type="entry name" value="PAS_4"/>
    <property type="match status" value="1"/>
</dbReference>
<feature type="compositionally biased region" description="Low complexity" evidence="7">
    <location>
        <begin position="418"/>
        <end position="430"/>
    </location>
</feature>
<dbReference type="InterPro" id="IPR025662">
    <property type="entry name" value="Sigma_54_int_dom_ATP-bd_1"/>
</dbReference>
<dbReference type="InterPro" id="IPR058031">
    <property type="entry name" value="AAA_lid_NorR"/>
</dbReference>
<dbReference type="InterPro" id="IPR003593">
    <property type="entry name" value="AAA+_ATPase"/>
</dbReference>
<dbReference type="Pfam" id="PF00158">
    <property type="entry name" value="Sigma54_activat"/>
    <property type="match status" value="1"/>
</dbReference>
<reference evidence="10" key="1">
    <citation type="journal article" date="2019" name="Int. J. Syst. Evol. Microbiol.">
        <title>The Global Catalogue of Microorganisms (GCM) 10K type strain sequencing project: providing services to taxonomists for standard genome sequencing and annotation.</title>
        <authorList>
            <consortium name="The Broad Institute Genomics Platform"/>
            <consortium name="The Broad Institute Genome Sequencing Center for Infectious Disease"/>
            <person name="Wu L."/>
            <person name="Ma J."/>
        </authorList>
    </citation>
    <scope>NUCLEOTIDE SEQUENCE [LARGE SCALE GENOMIC DNA]</scope>
    <source>
        <strain evidence="10">KCTC 23314</strain>
    </source>
</reference>
<gene>
    <name evidence="9" type="ORF">GCM10007320_18660</name>
</gene>
<dbReference type="Gene3D" id="3.30.450.20">
    <property type="entry name" value="PAS domain"/>
    <property type="match status" value="1"/>
</dbReference>
<dbReference type="PANTHER" id="PTHR32071">
    <property type="entry name" value="TRANSCRIPTIONAL REGULATORY PROTEIN"/>
    <property type="match status" value="1"/>
</dbReference>
<dbReference type="InterPro" id="IPR027417">
    <property type="entry name" value="P-loop_NTPase"/>
</dbReference>
<evidence type="ECO:0000259" key="8">
    <source>
        <dbReference type="PROSITE" id="PS50045"/>
    </source>
</evidence>
<dbReference type="PROSITE" id="PS00688">
    <property type="entry name" value="SIGMA54_INTERACT_3"/>
    <property type="match status" value="1"/>
</dbReference>
<evidence type="ECO:0000313" key="9">
    <source>
        <dbReference type="EMBL" id="GHC78398.1"/>
    </source>
</evidence>
<sequence length="459" mass="49751">MTAAAHTEAWPDGVLGHSAASIRTLAIRSLFDRLEDLCEGAVAVDVQARVAWINDKYARKVGLDDARAALGRPIEEIIPHSALREVARSGKPILVDIMPLGAEHVVVTRLPLRDEQGQVVGAIGFVLYERVDGLKPVMAKLQQLQMRLQAAERELADNRRARYSLASFLGTSAPANEVKRQARRAAQLDATVLLCGETGTGKELLAHAIHHVSPRAARPFVSVNAAAIPESLLEAELFGVAPGAYTGADRRGRDGKFKLADGGTLFLDEVGDMPMALQPKLLRVLQEQEIEPLGANRLLRLDVRVIAASSFDLGQRVAEGRFRADLYYRLAVLALRLPPLRERLDDLPLLVEHLLEDIGARMGQAVDIDADGLALLRRHDWPGNVRELRNTLERSAAAERHTAPGRCARRRGAARAQARSDAAAGRARAGTCRRRGGATACRGLARGGTSGDLRRTPGP</sequence>
<dbReference type="InterPro" id="IPR002078">
    <property type="entry name" value="Sigma_54_int"/>
</dbReference>
<dbReference type="Pfam" id="PF25601">
    <property type="entry name" value="AAA_lid_14"/>
    <property type="match status" value="1"/>
</dbReference>
<keyword evidence="6" id="KW-0175">Coiled coil</keyword>
<evidence type="ECO:0000256" key="3">
    <source>
        <dbReference type="ARBA" id="ARBA00023015"/>
    </source>
</evidence>
<dbReference type="Gene3D" id="1.10.8.60">
    <property type="match status" value="1"/>
</dbReference>
<evidence type="ECO:0000256" key="1">
    <source>
        <dbReference type="ARBA" id="ARBA00022741"/>
    </source>
</evidence>
<dbReference type="CDD" id="cd00009">
    <property type="entry name" value="AAA"/>
    <property type="match status" value="1"/>
</dbReference>
<feature type="coiled-coil region" evidence="6">
    <location>
        <begin position="134"/>
        <end position="161"/>
    </location>
</feature>
<dbReference type="InterPro" id="IPR013656">
    <property type="entry name" value="PAS_4"/>
</dbReference>
<keyword evidence="3" id="KW-0805">Transcription regulation</keyword>
<comment type="caution">
    <text evidence="9">The sequence shown here is derived from an EMBL/GenBank/DDBJ whole genome shotgun (WGS) entry which is preliminary data.</text>
</comment>
<dbReference type="EMBL" id="BMYK01000004">
    <property type="protein sequence ID" value="GHC78398.1"/>
    <property type="molecule type" value="Genomic_DNA"/>
</dbReference>
<evidence type="ECO:0000256" key="2">
    <source>
        <dbReference type="ARBA" id="ARBA00022840"/>
    </source>
</evidence>
<evidence type="ECO:0000256" key="5">
    <source>
        <dbReference type="ARBA" id="ARBA00023163"/>
    </source>
</evidence>
<evidence type="ECO:0000256" key="6">
    <source>
        <dbReference type="SAM" id="Coils"/>
    </source>
</evidence>
<dbReference type="Gene3D" id="3.40.50.300">
    <property type="entry name" value="P-loop containing nucleotide triphosphate hydrolases"/>
    <property type="match status" value="1"/>
</dbReference>
<evidence type="ECO:0000256" key="4">
    <source>
        <dbReference type="ARBA" id="ARBA00023125"/>
    </source>
</evidence>
<protein>
    <submittedName>
        <fullName evidence="9">Sigma-54-dependent Fis family transcriptional regulator</fullName>
    </submittedName>
</protein>
<evidence type="ECO:0000256" key="7">
    <source>
        <dbReference type="SAM" id="MobiDB-lite"/>
    </source>
</evidence>
<dbReference type="InterPro" id="IPR025943">
    <property type="entry name" value="Sigma_54_int_dom_ATP-bd_2"/>
</dbReference>
<dbReference type="PROSITE" id="PS00676">
    <property type="entry name" value="SIGMA54_INTERACT_2"/>
    <property type="match status" value="1"/>
</dbReference>
<feature type="domain" description="Sigma-54 factor interaction" evidence="8">
    <location>
        <begin position="168"/>
        <end position="397"/>
    </location>
</feature>
<keyword evidence="1" id="KW-0547">Nucleotide-binding</keyword>
<name>A0ABQ3G0V7_9BURK</name>
<organism evidence="9 10">
    <name type="scientific">Pseudorhodoferax aquiterrae</name>
    <dbReference type="NCBI Taxonomy" id="747304"/>
    <lineage>
        <taxon>Bacteria</taxon>
        <taxon>Pseudomonadati</taxon>
        <taxon>Pseudomonadota</taxon>
        <taxon>Betaproteobacteria</taxon>
        <taxon>Burkholderiales</taxon>
        <taxon>Comamonadaceae</taxon>
    </lineage>
</organism>